<keyword evidence="1" id="KW-0479">Metal-binding</keyword>
<dbReference type="SMART" id="SM00589">
    <property type="entry name" value="PRY"/>
    <property type="match status" value="1"/>
</dbReference>
<name>A0A6J2Q9T7_COTGO</name>
<dbReference type="Pfam" id="PF25600">
    <property type="entry name" value="TRIM_CC"/>
    <property type="match status" value="1"/>
</dbReference>
<keyword evidence="6" id="KW-1185">Reference proteome</keyword>
<dbReference type="InterPro" id="IPR003879">
    <property type="entry name" value="Butyrophylin_SPRY"/>
</dbReference>
<evidence type="ECO:0000256" key="3">
    <source>
        <dbReference type="ARBA" id="ARBA00022833"/>
    </source>
</evidence>
<dbReference type="InterPro" id="IPR006574">
    <property type="entry name" value="PRY"/>
</dbReference>
<dbReference type="GO" id="GO:0005737">
    <property type="term" value="C:cytoplasm"/>
    <property type="evidence" value="ECO:0007669"/>
    <property type="project" value="UniProtKB-ARBA"/>
</dbReference>
<dbReference type="KEGG" id="cgob:115012879"/>
<dbReference type="Pfam" id="PF00622">
    <property type="entry name" value="SPRY"/>
    <property type="match status" value="1"/>
</dbReference>
<dbReference type="PANTHER" id="PTHR25465:SF10">
    <property type="entry name" value="TRIPARTITE MOTIF-CONTAINING PROTEIN 16-RELATED"/>
    <property type="match status" value="1"/>
</dbReference>
<dbReference type="InterPro" id="IPR013320">
    <property type="entry name" value="ConA-like_dom_sf"/>
</dbReference>
<dbReference type="GeneID" id="115012879"/>
<evidence type="ECO:0000256" key="4">
    <source>
        <dbReference type="SAM" id="MobiDB-lite"/>
    </source>
</evidence>
<organism evidence="6 7">
    <name type="scientific">Cottoperca gobio</name>
    <name type="common">Frogmouth</name>
    <name type="synonym">Aphritis gobio</name>
    <dbReference type="NCBI Taxonomy" id="56716"/>
    <lineage>
        <taxon>Eukaryota</taxon>
        <taxon>Metazoa</taxon>
        <taxon>Chordata</taxon>
        <taxon>Craniata</taxon>
        <taxon>Vertebrata</taxon>
        <taxon>Euteleostomi</taxon>
        <taxon>Actinopterygii</taxon>
        <taxon>Neopterygii</taxon>
        <taxon>Teleostei</taxon>
        <taxon>Neoteleostei</taxon>
        <taxon>Acanthomorphata</taxon>
        <taxon>Eupercaria</taxon>
        <taxon>Perciformes</taxon>
        <taxon>Notothenioidei</taxon>
        <taxon>Bovichtidae</taxon>
        <taxon>Cottoperca</taxon>
    </lineage>
</organism>
<dbReference type="Gene3D" id="2.60.120.920">
    <property type="match status" value="1"/>
</dbReference>
<evidence type="ECO:0000313" key="6">
    <source>
        <dbReference type="Proteomes" id="UP000504630"/>
    </source>
</evidence>
<dbReference type="InterPro" id="IPR043136">
    <property type="entry name" value="B30.2/SPRY_sf"/>
</dbReference>
<keyword evidence="3" id="KW-0862">Zinc</keyword>
<feature type="domain" description="B30.2/SPRY" evidence="5">
    <location>
        <begin position="313"/>
        <end position="506"/>
    </location>
</feature>
<evidence type="ECO:0000259" key="5">
    <source>
        <dbReference type="PROSITE" id="PS50188"/>
    </source>
</evidence>
<dbReference type="Proteomes" id="UP000504630">
    <property type="component" value="Chromosome 8"/>
</dbReference>
<dbReference type="AlphaFoldDB" id="A0A6J2Q9T7"/>
<gene>
    <name evidence="7" type="primary">LOC115012879</name>
</gene>
<dbReference type="InterPro" id="IPR001870">
    <property type="entry name" value="B30.2/SPRY"/>
</dbReference>
<dbReference type="InterPro" id="IPR000315">
    <property type="entry name" value="Znf_B-box"/>
</dbReference>
<feature type="compositionally biased region" description="Polar residues" evidence="4">
    <location>
        <begin position="303"/>
        <end position="316"/>
    </location>
</feature>
<dbReference type="CDD" id="cd19769">
    <property type="entry name" value="Bbox2_TRIM16-like"/>
    <property type="match status" value="1"/>
</dbReference>
<protein>
    <submittedName>
        <fullName evidence="7">Tripartite motif-containing protein 16-like</fullName>
    </submittedName>
</protein>
<reference evidence="7" key="1">
    <citation type="submission" date="2025-08" db="UniProtKB">
        <authorList>
            <consortium name="RefSeq"/>
        </authorList>
    </citation>
    <scope>IDENTIFICATION</scope>
</reference>
<dbReference type="InterPro" id="IPR051051">
    <property type="entry name" value="E3_ubiq-ligase_TRIM/RNF"/>
</dbReference>
<evidence type="ECO:0000256" key="2">
    <source>
        <dbReference type="ARBA" id="ARBA00022771"/>
    </source>
</evidence>
<dbReference type="RefSeq" id="XP_029294609.1">
    <property type="nucleotide sequence ID" value="XM_029438749.1"/>
</dbReference>
<dbReference type="SUPFAM" id="SSF49899">
    <property type="entry name" value="Concanavalin A-like lectins/glucanases"/>
    <property type="match status" value="1"/>
</dbReference>
<dbReference type="SUPFAM" id="SSF57845">
    <property type="entry name" value="B-box zinc-binding domain"/>
    <property type="match status" value="1"/>
</dbReference>
<dbReference type="Gene3D" id="3.30.160.60">
    <property type="entry name" value="Classic Zinc Finger"/>
    <property type="match status" value="1"/>
</dbReference>
<dbReference type="PRINTS" id="PR01407">
    <property type="entry name" value="BUTYPHLNCDUF"/>
</dbReference>
<dbReference type="PANTHER" id="PTHR25465">
    <property type="entry name" value="B-BOX DOMAIN CONTAINING"/>
    <property type="match status" value="1"/>
</dbReference>
<proteinExistence type="predicted"/>
<dbReference type="Pfam" id="PF13765">
    <property type="entry name" value="PRY"/>
    <property type="match status" value="1"/>
</dbReference>
<dbReference type="SMART" id="SM00449">
    <property type="entry name" value="SPRY"/>
    <property type="match status" value="1"/>
</dbReference>
<evidence type="ECO:0000256" key="1">
    <source>
        <dbReference type="ARBA" id="ARBA00022723"/>
    </source>
</evidence>
<dbReference type="Gene3D" id="4.10.830.40">
    <property type="match status" value="1"/>
</dbReference>
<accession>A0A6J2Q9T7</accession>
<dbReference type="InParanoid" id="A0A6J2Q9T7"/>
<evidence type="ECO:0000313" key="7">
    <source>
        <dbReference type="RefSeq" id="XP_029294609.1"/>
    </source>
</evidence>
<dbReference type="PROSITE" id="PS50188">
    <property type="entry name" value="B302_SPRY"/>
    <property type="match status" value="1"/>
</dbReference>
<dbReference type="Pfam" id="PF00643">
    <property type="entry name" value="zf-B_box"/>
    <property type="match status" value="1"/>
</dbReference>
<feature type="region of interest" description="Disordered" evidence="4">
    <location>
        <begin position="303"/>
        <end position="322"/>
    </location>
</feature>
<feature type="region of interest" description="Disordered" evidence="4">
    <location>
        <begin position="1"/>
        <end position="31"/>
    </location>
</feature>
<dbReference type="GO" id="GO:0008270">
    <property type="term" value="F:zinc ion binding"/>
    <property type="evidence" value="ECO:0007669"/>
    <property type="project" value="UniProtKB-KW"/>
</dbReference>
<dbReference type="OrthoDB" id="6270329at2759"/>
<dbReference type="InterPro" id="IPR003877">
    <property type="entry name" value="SPRY_dom"/>
</dbReference>
<dbReference type="SMART" id="SM00336">
    <property type="entry name" value="BBOX"/>
    <property type="match status" value="2"/>
</dbReference>
<feature type="compositionally biased region" description="Basic and acidic residues" evidence="4">
    <location>
        <begin position="7"/>
        <end position="31"/>
    </location>
</feature>
<dbReference type="CDD" id="cd19839">
    <property type="entry name" value="Bbox1_TRIM16"/>
    <property type="match status" value="1"/>
</dbReference>
<sequence>MATLSSHNEDNLKDSQHNTDVKEEPRDRTAEMSDMLLPQDVLCDSCMDSPSKALKSCLTCLVSYCEAHLRPHLENAKFQNHRLVDPLYDIDCRTCEAHQLPLERFCLTDGCCLCLDCESQEHEGHTTASVAEARTQIETELQKKQEEISQSASAAEKAIGKLQSNNDLIKSSVQEVCVLVEQQFARLQTTVEEARKGAVEVLEGEQTQALRQAEGIQTHLEQRRTAMRKTLAQMNKLSRSKSDIDFLQEYSEWKKGVASVSLPSPHINRMNHLTSYVQVVTGATQELCDLILSSYKEKLTCKSGTKSQMPESQPSSLPDPETREDFLKYTRSLTFDADTTHHFLRVTEHDRKLTNTSPWQHSYPDHIGRFKYWRQAMTSDSLYLGRHYIEAELSGEGAHVGVTYKSIDRKGEQSTSCITGNDFSWCMGRNSRGFFSWHAGVETPLDVTDITTIGLYVDFHRGSVSFYDVTSPMRLLHKYTADFIEPLYVTAWLSKKDNVISLVYAK</sequence>
<keyword evidence="2" id="KW-0863">Zinc-finger</keyword>
<dbReference type="InterPro" id="IPR058030">
    <property type="entry name" value="TRIM8/14/16/25/29/45/65_CC"/>
</dbReference>